<evidence type="ECO:0000313" key="1">
    <source>
        <dbReference type="EMBL" id="KEA61859.1"/>
    </source>
</evidence>
<dbReference type="AlphaFoldDB" id="A0A081FTK4"/>
<name>A0A081FTK4_9GAMM</name>
<proteinExistence type="predicted"/>
<organism evidence="1 2">
    <name type="scientific">Marinobacterium lacunae</name>
    <dbReference type="NCBI Taxonomy" id="1232683"/>
    <lineage>
        <taxon>Bacteria</taxon>
        <taxon>Pseudomonadati</taxon>
        <taxon>Pseudomonadota</taxon>
        <taxon>Gammaproteobacteria</taxon>
        <taxon>Oceanospirillales</taxon>
        <taxon>Oceanospirillaceae</taxon>
        <taxon>Marinobacterium</taxon>
    </lineage>
</organism>
<dbReference type="EMBL" id="JMQN01000059">
    <property type="protein sequence ID" value="KEA61859.1"/>
    <property type="molecule type" value="Genomic_DNA"/>
</dbReference>
<accession>A0A081FTK4</accession>
<sequence>MVLGQQSGQSDALLFGQHKILWQRRIQQAIRGFVSKRLSEYVLQT</sequence>
<dbReference type="Proteomes" id="UP000028252">
    <property type="component" value="Unassembled WGS sequence"/>
</dbReference>
<reference evidence="1 2" key="1">
    <citation type="submission" date="2014-04" db="EMBL/GenBank/DDBJ databases">
        <title>Marinobacterium kochiensis sp. nov., isolated from sediment sample collected from Kochi backwaters in Kerala, India.</title>
        <authorList>
            <person name="Singh A."/>
            <person name="Pinnaka A.K."/>
        </authorList>
    </citation>
    <scope>NUCLEOTIDE SEQUENCE [LARGE SCALE GENOMIC DNA]</scope>
    <source>
        <strain evidence="1 2">AK27</strain>
    </source>
</reference>
<gene>
    <name evidence="1" type="ORF">ADIMK_4006</name>
</gene>
<keyword evidence="2" id="KW-1185">Reference proteome</keyword>
<evidence type="ECO:0000313" key="2">
    <source>
        <dbReference type="Proteomes" id="UP000028252"/>
    </source>
</evidence>
<protein>
    <submittedName>
        <fullName evidence="1">Uncharacterized protein</fullName>
    </submittedName>
</protein>
<comment type="caution">
    <text evidence="1">The sequence shown here is derived from an EMBL/GenBank/DDBJ whole genome shotgun (WGS) entry which is preliminary data.</text>
</comment>